<reference evidence="2" key="2">
    <citation type="submission" date="2021-04" db="EMBL/GenBank/DDBJ databases">
        <authorList>
            <person name="Gilroy R."/>
        </authorList>
    </citation>
    <scope>NUCLEOTIDE SEQUENCE</scope>
    <source>
        <strain evidence="2">ChiBcec2-3848</strain>
    </source>
</reference>
<name>A0A9D2TC93_9FIRM</name>
<dbReference type="EMBL" id="DWVZ01000097">
    <property type="protein sequence ID" value="HJC63418.1"/>
    <property type="molecule type" value="Genomic_DNA"/>
</dbReference>
<keyword evidence="1" id="KW-0175">Coiled coil</keyword>
<feature type="coiled-coil region" evidence="1">
    <location>
        <begin position="207"/>
        <end position="234"/>
    </location>
</feature>
<evidence type="ECO:0000313" key="3">
    <source>
        <dbReference type="Proteomes" id="UP000823886"/>
    </source>
</evidence>
<dbReference type="AlphaFoldDB" id="A0A9D2TC93"/>
<protein>
    <submittedName>
        <fullName evidence="2">Uncharacterized protein</fullName>
    </submittedName>
</protein>
<gene>
    <name evidence="2" type="ORF">H9753_07355</name>
</gene>
<comment type="caution">
    <text evidence="2">The sequence shown here is derived from an EMBL/GenBank/DDBJ whole genome shotgun (WGS) entry which is preliminary data.</text>
</comment>
<proteinExistence type="predicted"/>
<dbReference type="Proteomes" id="UP000823886">
    <property type="component" value="Unassembled WGS sequence"/>
</dbReference>
<feature type="coiled-coil region" evidence="1">
    <location>
        <begin position="271"/>
        <end position="312"/>
    </location>
</feature>
<organism evidence="2 3">
    <name type="scientific">Candidatus Blautia merdavium</name>
    <dbReference type="NCBI Taxonomy" id="2838494"/>
    <lineage>
        <taxon>Bacteria</taxon>
        <taxon>Bacillati</taxon>
        <taxon>Bacillota</taxon>
        <taxon>Clostridia</taxon>
        <taxon>Lachnospirales</taxon>
        <taxon>Lachnospiraceae</taxon>
        <taxon>Blautia</taxon>
    </lineage>
</organism>
<accession>A0A9D2TC93</accession>
<sequence length="313" mass="36475">MNYYDKELQRLQQEMMEKKRIHAKLSDLLIQESDLEKRTQELEKIMRREQKDVDRLTGKSLTAFFYKVVGQMEEKLTKEEQEAYAAAVKYNGVKSELQAVKEDIGYCQNCLLQLKDCEENYERILAKKTEQVRDLGTPEADRILQLEKRISFLRIQQKEIREAMEAGNHALLLAEQILKELNEAKGWSTADILGGGLMADFMKYDHLKKVQELIQELQNALRGFRTELADVAGEIPGDIQVEISDFLHFADFFFDGFFTDWLVYDKIQESRNCAQQTCGQIQNVLERLEQNQETLSRECSQLKEELEQTVLAL</sequence>
<feature type="coiled-coil region" evidence="1">
    <location>
        <begin position="1"/>
        <end position="59"/>
    </location>
</feature>
<evidence type="ECO:0000313" key="2">
    <source>
        <dbReference type="EMBL" id="HJC63418.1"/>
    </source>
</evidence>
<reference evidence="2" key="1">
    <citation type="journal article" date="2021" name="PeerJ">
        <title>Extensive microbial diversity within the chicken gut microbiome revealed by metagenomics and culture.</title>
        <authorList>
            <person name="Gilroy R."/>
            <person name="Ravi A."/>
            <person name="Getino M."/>
            <person name="Pursley I."/>
            <person name="Horton D.L."/>
            <person name="Alikhan N.F."/>
            <person name="Baker D."/>
            <person name="Gharbi K."/>
            <person name="Hall N."/>
            <person name="Watson M."/>
            <person name="Adriaenssens E.M."/>
            <person name="Foster-Nyarko E."/>
            <person name="Jarju S."/>
            <person name="Secka A."/>
            <person name="Antonio M."/>
            <person name="Oren A."/>
            <person name="Chaudhuri R.R."/>
            <person name="La Ragione R."/>
            <person name="Hildebrand F."/>
            <person name="Pallen M.J."/>
        </authorList>
    </citation>
    <scope>NUCLEOTIDE SEQUENCE</scope>
    <source>
        <strain evidence="2">ChiBcec2-3848</strain>
    </source>
</reference>
<evidence type="ECO:0000256" key="1">
    <source>
        <dbReference type="SAM" id="Coils"/>
    </source>
</evidence>